<accession>A0A517PSV5</accession>
<gene>
    <name evidence="1" type="ORF">HG66A1_42650</name>
</gene>
<dbReference type="AlphaFoldDB" id="A0A517PSV5"/>
<reference evidence="1 2" key="1">
    <citation type="submission" date="2019-02" db="EMBL/GenBank/DDBJ databases">
        <title>Deep-cultivation of Planctomycetes and their phenomic and genomic characterization uncovers novel biology.</title>
        <authorList>
            <person name="Wiegand S."/>
            <person name="Jogler M."/>
            <person name="Boedeker C."/>
            <person name="Pinto D."/>
            <person name="Vollmers J."/>
            <person name="Rivas-Marin E."/>
            <person name="Kohn T."/>
            <person name="Peeters S.H."/>
            <person name="Heuer A."/>
            <person name="Rast P."/>
            <person name="Oberbeckmann S."/>
            <person name="Bunk B."/>
            <person name="Jeske O."/>
            <person name="Meyerdierks A."/>
            <person name="Storesund J.E."/>
            <person name="Kallscheuer N."/>
            <person name="Luecker S."/>
            <person name="Lage O.M."/>
            <person name="Pohl T."/>
            <person name="Merkel B.J."/>
            <person name="Hornburger P."/>
            <person name="Mueller R.-W."/>
            <person name="Bruemmer F."/>
            <person name="Labrenz M."/>
            <person name="Spormann A.M."/>
            <person name="Op den Camp H."/>
            <person name="Overmann J."/>
            <person name="Amann R."/>
            <person name="Jetten M.S.M."/>
            <person name="Mascher T."/>
            <person name="Medema M.H."/>
            <person name="Devos D.P."/>
            <person name="Kaster A.-K."/>
            <person name="Ovreas L."/>
            <person name="Rohde M."/>
            <person name="Galperin M.Y."/>
            <person name="Jogler C."/>
        </authorList>
    </citation>
    <scope>NUCLEOTIDE SEQUENCE [LARGE SCALE GENOMIC DNA]</scope>
    <source>
        <strain evidence="1 2">HG66A1</strain>
    </source>
</reference>
<dbReference type="Proteomes" id="UP000320421">
    <property type="component" value="Chromosome"/>
</dbReference>
<protein>
    <submittedName>
        <fullName evidence="1">Uncharacterized protein</fullName>
    </submittedName>
</protein>
<organism evidence="1 2">
    <name type="scientific">Gimesia chilikensis</name>
    <dbReference type="NCBI Taxonomy" id="2605989"/>
    <lineage>
        <taxon>Bacteria</taxon>
        <taxon>Pseudomonadati</taxon>
        <taxon>Planctomycetota</taxon>
        <taxon>Planctomycetia</taxon>
        <taxon>Planctomycetales</taxon>
        <taxon>Planctomycetaceae</taxon>
        <taxon>Gimesia</taxon>
    </lineage>
</organism>
<dbReference type="EMBL" id="CP036266">
    <property type="protein sequence ID" value="QDT22457.1"/>
    <property type="molecule type" value="Genomic_DNA"/>
</dbReference>
<evidence type="ECO:0000313" key="1">
    <source>
        <dbReference type="EMBL" id="QDT22457.1"/>
    </source>
</evidence>
<name>A0A517PSV5_9PLAN</name>
<evidence type="ECO:0000313" key="2">
    <source>
        <dbReference type="Proteomes" id="UP000320421"/>
    </source>
</evidence>
<keyword evidence="2" id="KW-1185">Reference proteome</keyword>
<proteinExistence type="predicted"/>
<sequence length="61" mass="7213">MSFSQSITSKNKTTYRKDECDKGSCVLKIHIDTDRFKYTSYYFLNFEERKPGNGYYPAILL</sequence>